<keyword evidence="4" id="KW-1185">Reference proteome</keyword>
<dbReference type="VEuPathDB" id="VectorBase:ASIC021591"/>
<sequence>MLKDTPEGPAFRFLREPKCIISSGANILSEMVMTGSIFLVAASNKKKVHAVKRSEGYERNYNWLSLPTPGWSYVTGENHQTALCEQISLSTGYKAGL</sequence>
<evidence type="ECO:0000313" key="4">
    <source>
        <dbReference type="Proteomes" id="UP000030765"/>
    </source>
</evidence>
<gene>
    <name evidence="2" type="ORF">ZHAS_00021591</name>
</gene>
<keyword evidence="1" id="KW-0472">Membrane</keyword>
<dbReference type="EnsemblMetazoa" id="ASIC021591-RA">
    <property type="protein sequence ID" value="ASIC021591-PA"/>
    <property type="gene ID" value="ASIC021591"/>
</dbReference>
<evidence type="ECO:0000313" key="3">
    <source>
        <dbReference type="EnsemblMetazoa" id="ASIC021591-PA"/>
    </source>
</evidence>
<dbReference type="AlphaFoldDB" id="A0A084WSQ9"/>
<accession>A0A084WSQ9</accession>
<evidence type="ECO:0000313" key="2">
    <source>
        <dbReference type="EMBL" id="KFB53253.1"/>
    </source>
</evidence>
<proteinExistence type="predicted"/>
<dbReference type="EMBL" id="ATLV01026691">
    <property type="status" value="NOT_ANNOTATED_CDS"/>
    <property type="molecule type" value="Genomic_DNA"/>
</dbReference>
<reference evidence="2 4" key="1">
    <citation type="journal article" date="2014" name="BMC Genomics">
        <title>Genome sequence of Anopheles sinensis provides insight into genetics basis of mosquito competence for malaria parasites.</title>
        <authorList>
            <person name="Zhou D."/>
            <person name="Zhang D."/>
            <person name="Ding G."/>
            <person name="Shi L."/>
            <person name="Hou Q."/>
            <person name="Ye Y."/>
            <person name="Xu Y."/>
            <person name="Zhou H."/>
            <person name="Xiong C."/>
            <person name="Li S."/>
            <person name="Yu J."/>
            <person name="Hong S."/>
            <person name="Yu X."/>
            <person name="Zou P."/>
            <person name="Chen C."/>
            <person name="Chang X."/>
            <person name="Wang W."/>
            <person name="Lv Y."/>
            <person name="Sun Y."/>
            <person name="Ma L."/>
            <person name="Shen B."/>
            <person name="Zhu C."/>
        </authorList>
    </citation>
    <scope>NUCLEOTIDE SEQUENCE [LARGE SCALE GENOMIC DNA]</scope>
</reference>
<dbReference type="Proteomes" id="UP000030765">
    <property type="component" value="Unassembled WGS sequence"/>
</dbReference>
<feature type="transmembrane region" description="Helical" evidence="1">
    <location>
        <begin position="20"/>
        <end position="42"/>
    </location>
</feature>
<evidence type="ECO:0000256" key="1">
    <source>
        <dbReference type="SAM" id="Phobius"/>
    </source>
</evidence>
<name>A0A084WSQ9_ANOSI</name>
<dbReference type="EMBL" id="KE525417">
    <property type="protein sequence ID" value="KFB53253.1"/>
    <property type="molecule type" value="Genomic_DNA"/>
</dbReference>
<keyword evidence="1" id="KW-1133">Transmembrane helix</keyword>
<reference evidence="3" key="2">
    <citation type="submission" date="2020-05" db="UniProtKB">
        <authorList>
            <consortium name="EnsemblMetazoa"/>
        </authorList>
    </citation>
    <scope>IDENTIFICATION</scope>
</reference>
<organism evidence="2">
    <name type="scientific">Anopheles sinensis</name>
    <name type="common">Mosquito</name>
    <dbReference type="NCBI Taxonomy" id="74873"/>
    <lineage>
        <taxon>Eukaryota</taxon>
        <taxon>Metazoa</taxon>
        <taxon>Ecdysozoa</taxon>
        <taxon>Arthropoda</taxon>
        <taxon>Hexapoda</taxon>
        <taxon>Insecta</taxon>
        <taxon>Pterygota</taxon>
        <taxon>Neoptera</taxon>
        <taxon>Endopterygota</taxon>
        <taxon>Diptera</taxon>
        <taxon>Nematocera</taxon>
        <taxon>Culicoidea</taxon>
        <taxon>Culicidae</taxon>
        <taxon>Anophelinae</taxon>
        <taxon>Anopheles</taxon>
    </lineage>
</organism>
<keyword evidence="1" id="KW-0812">Transmembrane</keyword>
<protein>
    <submittedName>
        <fullName evidence="2 3">Uncharacterized protein</fullName>
    </submittedName>
</protein>